<dbReference type="GO" id="GO:0046872">
    <property type="term" value="F:metal ion binding"/>
    <property type="evidence" value="ECO:0007669"/>
    <property type="project" value="UniProtKB-KW"/>
</dbReference>
<accession>A0AAW5K756</accession>
<feature type="binding site" evidence="4">
    <location>
        <position position="108"/>
    </location>
    <ligand>
        <name>Mn(2+)</name>
        <dbReference type="ChEBI" id="CHEBI:29035"/>
        <label>1</label>
    </ligand>
</feature>
<dbReference type="AlphaFoldDB" id="A0AAW5K756"/>
<dbReference type="InterPro" id="IPR020855">
    <property type="entry name" value="Ureohydrolase_Mn_BS"/>
</dbReference>
<dbReference type="PROSITE" id="PS51409">
    <property type="entry name" value="ARGINASE_2"/>
    <property type="match status" value="1"/>
</dbReference>
<dbReference type="NCBIfam" id="TIGR01230">
    <property type="entry name" value="agmatinase"/>
    <property type="match status" value="1"/>
</dbReference>
<dbReference type="CDD" id="cd11593">
    <property type="entry name" value="Agmatinase-like_2"/>
    <property type="match status" value="1"/>
</dbReference>
<gene>
    <name evidence="6" type="primary">speB</name>
    <name evidence="6" type="ORF">NE630_11160</name>
</gene>
<dbReference type="EC" id="3.5.3.11" evidence="6"/>
<reference evidence="6 7" key="1">
    <citation type="submission" date="2022-06" db="EMBL/GenBank/DDBJ databases">
        <title>Isolation of gut microbiota from human fecal samples.</title>
        <authorList>
            <person name="Pamer E.G."/>
            <person name="Barat B."/>
            <person name="Waligurski E."/>
            <person name="Medina S."/>
            <person name="Paddock L."/>
            <person name="Mostad J."/>
        </authorList>
    </citation>
    <scope>NUCLEOTIDE SEQUENCE [LARGE SCALE GENOMIC DNA]</scope>
    <source>
        <strain evidence="6 7">DFI.9.90</strain>
    </source>
</reference>
<dbReference type="SUPFAM" id="SSF52768">
    <property type="entry name" value="Arginase/deacetylase"/>
    <property type="match status" value="1"/>
</dbReference>
<keyword evidence="7" id="KW-1185">Reference proteome</keyword>
<dbReference type="GO" id="GO:0033389">
    <property type="term" value="P:putrescine biosynthetic process from arginine, via agmatine"/>
    <property type="evidence" value="ECO:0007669"/>
    <property type="project" value="TreeGrafter"/>
</dbReference>
<dbReference type="Proteomes" id="UP001205919">
    <property type="component" value="Unassembled WGS sequence"/>
</dbReference>
<evidence type="ECO:0000313" key="7">
    <source>
        <dbReference type="Proteomes" id="UP001205919"/>
    </source>
</evidence>
<dbReference type="InterPro" id="IPR023696">
    <property type="entry name" value="Ureohydrolase_dom_sf"/>
</dbReference>
<feature type="binding site" evidence="4">
    <location>
        <position position="133"/>
    </location>
    <ligand>
        <name>Mn(2+)</name>
        <dbReference type="ChEBI" id="CHEBI:29035"/>
        <label>1</label>
    </ligand>
</feature>
<dbReference type="InterPro" id="IPR005925">
    <property type="entry name" value="Agmatinase-rel"/>
</dbReference>
<sequence>METNIQGFIGCSSPYAEARAVLFGAPFDSTTSFRPGTRFGPAAMRSESFGIETYSPYQDRDLEDLGVFDAGDLDLPFGNAAAAIEAIEAAAAEILADGKTPVLLGGEHLVTLGAVRAAAKKYPGLRLIHFDAHADLRSDYMGESLSHASVIRRCHDILGDGRIFQFGIRSGSREEMRWSAGRTTMEKFRAETVGAAVKEIGEAPVYITLDLDVTDPAEFPGTGTPEAGGLRFAELLKALLALRGLNVKAFDLCELSPHYDHSGASTALACKTLREMLLAYCG</sequence>
<evidence type="ECO:0000256" key="5">
    <source>
        <dbReference type="RuleBase" id="RU003684"/>
    </source>
</evidence>
<dbReference type="PANTHER" id="PTHR11358:SF26">
    <property type="entry name" value="GUANIDINO ACID HYDROLASE, MITOCHONDRIAL"/>
    <property type="match status" value="1"/>
</dbReference>
<dbReference type="Gene3D" id="3.40.800.10">
    <property type="entry name" value="Ureohydrolase domain"/>
    <property type="match status" value="1"/>
</dbReference>
<dbReference type="RefSeq" id="WP_008710890.1">
    <property type="nucleotide sequence ID" value="NZ_CABKQM010000006.1"/>
</dbReference>
<protein>
    <submittedName>
        <fullName evidence="6">Agmatinase</fullName>
        <ecNumber evidence="6">3.5.3.11</ecNumber>
    </submittedName>
</protein>
<dbReference type="Pfam" id="PF00491">
    <property type="entry name" value="Arginase"/>
    <property type="match status" value="1"/>
</dbReference>
<evidence type="ECO:0000256" key="1">
    <source>
        <dbReference type="ARBA" id="ARBA00009227"/>
    </source>
</evidence>
<feature type="binding site" evidence="4">
    <location>
        <position position="135"/>
    </location>
    <ligand>
        <name>Mn(2+)</name>
        <dbReference type="ChEBI" id="CHEBI:29035"/>
        <label>1</label>
    </ligand>
</feature>
<comment type="similarity">
    <text evidence="1">Belongs to the arginase family. Agmatinase subfamily.</text>
</comment>
<proteinExistence type="inferred from homology"/>
<comment type="caution">
    <text evidence="6">The sequence shown here is derived from an EMBL/GenBank/DDBJ whole genome shotgun (WGS) entry which is preliminary data.</text>
</comment>
<keyword evidence="4" id="KW-0464">Manganese</keyword>
<feature type="binding site" evidence="4">
    <location>
        <position position="131"/>
    </location>
    <ligand>
        <name>Mn(2+)</name>
        <dbReference type="ChEBI" id="CHEBI:29035"/>
        <label>1</label>
    </ligand>
</feature>
<dbReference type="InterPro" id="IPR006035">
    <property type="entry name" value="Ureohydrolase"/>
</dbReference>
<feature type="binding site" evidence="4">
    <location>
        <position position="210"/>
    </location>
    <ligand>
        <name>Mn(2+)</name>
        <dbReference type="ChEBI" id="CHEBI:29035"/>
        <label>1</label>
    </ligand>
</feature>
<evidence type="ECO:0000256" key="4">
    <source>
        <dbReference type="PIRSR" id="PIRSR036979-1"/>
    </source>
</evidence>
<name>A0AAW5K756_9BACT</name>
<dbReference type="GO" id="GO:0008783">
    <property type="term" value="F:agmatinase activity"/>
    <property type="evidence" value="ECO:0007669"/>
    <property type="project" value="UniProtKB-EC"/>
</dbReference>
<feature type="binding site" evidence="4">
    <location>
        <position position="212"/>
    </location>
    <ligand>
        <name>Mn(2+)</name>
        <dbReference type="ChEBI" id="CHEBI:29035"/>
        <label>1</label>
    </ligand>
</feature>
<comment type="cofactor">
    <cofactor evidence="4">
        <name>Mn(2+)</name>
        <dbReference type="ChEBI" id="CHEBI:29035"/>
    </cofactor>
    <text evidence="4">Binds 2 manganese ions per subunit.</text>
</comment>
<evidence type="ECO:0000256" key="3">
    <source>
        <dbReference type="ARBA" id="ARBA00022801"/>
    </source>
</evidence>
<evidence type="ECO:0000313" key="6">
    <source>
        <dbReference type="EMBL" id="MCQ4814990.1"/>
    </source>
</evidence>
<dbReference type="PIRSF" id="PIRSF036979">
    <property type="entry name" value="Arginase"/>
    <property type="match status" value="1"/>
</dbReference>
<evidence type="ECO:0000256" key="2">
    <source>
        <dbReference type="ARBA" id="ARBA00022723"/>
    </source>
</evidence>
<dbReference type="PROSITE" id="PS01053">
    <property type="entry name" value="ARGINASE_1"/>
    <property type="match status" value="1"/>
</dbReference>
<keyword evidence="2 4" id="KW-0479">Metal-binding</keyword>
<organism evidence="6 7">
    <name type="scientific">Cloacibacillus evryensis</name>
    <dbReference type="NCBI Taxonomy" id="508460"/>
    <lineage>
        <taxon>Bacteria</taxon>
        <taxon>Thermotogati</taxon>
        <taxon>Synergistota</taxon>
        <taxon>Synergistia</taxon>
        <taxon>Synergistales</taxon>
        <taxon>Synergistaceae</taxon>
        <taxon>Cloacibacillus</taxon>
    </lineage>
</organism>
<keyword evidence="3 5" id="KW-0378">Hydrolase</keyword>
<dbReference type="PANTHER" id="PTHR11358">
    <property type="entry name" value="ARGINASE/AGMATINASE"/>
    <property type="match status" value="1"/>
</dbReference>
<dbReference type="EMBL" id="JANFYT010000024">
    <property type="protein sequence ID" value="MCQ4814990.1"/>
    <property type="molecule type" value="Genomic_DNA"/>
</dbReference>